<evidence type="ECO:0000313" key="3">
    <source>
        <dbReference type="Proteomes" id="UP000199228"/>
    </source>
</evidence>
<evidence type="ECO:0000256" key="1">
    <source>
        <dbReference type="SAM" id="MobiDB-lite"/>
    </source>
</evidence>
<proteinExistence type="predicted"/>
<name>A0A1G6CDI8_EUBOX</name>
<dbReference type="Proteomes" id="UP000199228">
    <property type="component" value="Unassembled WGS sequence"/>
</dbReference>
<dbReference type="AlphaFoldDB" id="A0A1G6CDI8"/>
<accession>A0A1G6CDI8</accession>
<dbReference type="RefSeq" id="WP_090174479.1">
    <property type="nucleotide sequence ID" value="NZ_FMXR01000018.1"/>
</dbReference>
<gene>
    <name evidence="2" type="ORF">SAMN02910417_02280</name>
</gene>
<dbReference type="STRING" id="1732.SAMN02910417_02280"/>
<dbReference type="EMBL" id="FMXR01000018">
    <property type="protein sequence ID" value="SDB30802.1"/>
    <property type="molecule type" value="Genomic_DNA"/>
</dbReference>
<reference evidence="2 3" key="1">
    <citation type="submission" date="2016-10" db="EMBL/GenBank/DDBJ databases">
        <authorList>
            <person name="de Groot N.N."/>
        </authorList>
    </citation>
    <scope>NUCLEOTIDE SEQUENCE [LARGE SCALE GENOMIC DNA]</scope>
    <source>
        <strain evidence="2 3">DSM 3217</strain>
    </source>
</reference>
<protein>
    <submittedName>
        <fullName evidence="2">Putative membrane protein</fullName>
    </submittedName>
</protein>
<feature type="region of interest" description="Disordered" evidence="1">
    <location>
        <begin position="38"/>
        <end position="57"/>
    </location>
</feature>
<sequence length="692" mass="74449">MSKRYKKLITLGICGVLVIASAGAGLYSIKANNTDETALDTTETESVKEDSDESEQVAEDETVYVIAGSDGETEKVIVSDWIENAMTQEGVKQTSYSMDSENAKVWDTDGNDISYSGNIEEELPVNLSVSYELDGEPITAEELIGKSGHVTIRFDYDNQQTQTVSIDGKDETIYVPFIMLTGTMLDNDVFSNVEVSNGKLINDGSRTIVAGIAMPGLQEDLALDQDTIELPDYVEISADVENFEMQNTVTVASNELFSDLDTSQLDSTQDLEDAMDQLTEAMDQLLDGSSQLYTGLSTLLEKSDTLIAGVDKLAQGAKQLDSGADKLSNGTDTLYTQVHNKLYKNMPALVEGVSDLNSGAKSAKEGASKLYEGTKQLSEGLSELTTYNDSLNTGAKEVFETLLTAANTQIAALADYGIEVPTLTIDNYSTSLSGLIKTLGSDTFKSALKSKVEAEVEANRDTIKAQVEESLAGEDEDTINAATQAAIDSMVETNYEAALAQVADVTSQLEDLKASLDEYNTFYTGLADYTAGVSSAADGAATINTNMKKLKLGLRDLYNGTQTLQSATKTLNSGVKSLDQGTKKLDQGASDLSEGMEKLYKGIFKMDSSMPTLKSAISKLTDGSMQLSEGLKQFDEQGIEKVVDLVGTDLADMLTRAKATIEVAKNYQSFSDLEDAAGDVTFIYETDSVTEE</sequence>
<dbReference type="NCBIfam" id="TIGR03057">
    <property type="entry name" value="xxxLxxG_by_4"/>
    <property type="match status" value="1"/>
</dbReference>
<dbReference type="Gene3D" id="1.10.287.950">
    <property type="entry name" value="Methyl-accepting chemotaxis protein"/>
    <property type="match status" value="2"/>
</dbReference>
<dbReference type="InterPro" id="IPR023908">
    <property type="entry name" value="xxxLxxG_rpt"/>
</dbReference>
<dbReference type="OrthoDB" id="9815841at2"/>
<evidence type="ECO:0000313" key="2">
    <source>
        <dbReference type="EMBL" id="SDB30802.1"/>
    </source>
</evidence>
<keyword evidence="3" id="KW-1185">Reference proteome</keyword>
<organism evidence="2 3">
    <name type="scientific">Eubacterium oxidoreducens</name>
    <dbReference type="NCBI Taxonomy" id="1732"/>
    <lineage>
        <taxon>Bacteria</taxon>
        <taxon>Bacillati</taxon>
        <taxon>Bacillota</taxon>
        <taxon>Clostridia</taxon>
        <taxon>Eubacteriales</taxon>
        <taxon>Eubacteriaceae</taxon>
        <taxon>Eubacterium</taxon>
    </lineage>
</organism>